<feature type="domain" description="Type II secretion system protein GspF" evidence="8">
    <location>
        <begin position="41"/>
        <end position="149"/>
    </location>
</feature>
<evidence type="ECO:0000256" key="5">
    <source>
        <dbReference type="ARBA" id="ARBA00022989"/>
    </source>
</evidence>
<keyword evidence="3" id="KW-1003">Cell membrane</keyword>
<evidence type="ECO:0000256" key="4">
    <source>
        <dbReference type="ARBA" id="ARBA00022692"/>
    </source>
</evidence>
<accession>A0A3D3R6P8</accession>
<reference evidence="9 10" key="1">
    <citation type="journal article" date="2018" name="Nat. Biotechnol.">
        <title>A standardized bacterial taxonomy based on genome phylogeny substantially revises the tree of life.</title>
        <authorList>
            <person name="Parks D.H."/>
            <person name="Chuvochina M."/>
            <person name="Waite D.W."/>
            <person name="Rinke C."/>
            <person name="Skarshewski A."/>
            <person name="Chaumeil P.A."/>
            <person name="Hugenholtz P."/>
        </authorList>
    </citation>
    <scope>NUCLEOTIDE SEQUENCE [LARGE SCALE GENOMIC DNA]</scope>
    <source>
        <strain evidence="9">UBA9375</strain>
    </source>
</reference>
<keyword evidence="4 7" id="KW-0812">Transmembrane</keyword>
<proteinExistence type="inferred from homology"/>
<dbReference type="InterPro" id="IPR003004">
    <property type="entry name" value="GspF/PilC"/>
</dbReference>
<gene>
    <name evidence="9" type="ORF">DIT97_09690</name>
</gene>
<organism evidence="9 10">
    <name type="scientific">Gimesia maris</name>
    <dbReference type="NCBI Taxonomy" id="122"/>
    <lineage>
        <taxon>Bacteria</taxon>
        <taxon>Pseudomonadati</taxon>
        <taxon>Planctomycetota</taxon>
        <taxon>Planctomycetia</taxon>
        <taxon>Planctomycetales</taxon>
        <taxon>Planctomycetaceae</taxon>
        <taxon>Gimesia</taxon>
    </lineage>
</organism>
<dbReference type="Pfam" id="PF00482">
    <property type="entry name" value="T2SSF"/>
    <property type="match status" value="2"/>
</dbReference>
<dbReference type="AlphaFoldDB" id="A0A3D3R6P8"/>
<dbReference type="InterPro" id="IPR018076">
    <property type="entry name" value="T2SS_GspF_dom"/>
</dbReference>
<feature type="transmembrane region" description="Helical" evidence="7">
    <location>
        <begin position="342"/>
        <end position="369"/>
    </location>
</feature>
<comment type="caution">
    <text evidence="9">The sequence shown here is derived from an EMBL/GenBank/DDBJ whole genome shotgun (WGS) entry which is preliminary data.</text>
</comment>
<dbReference type="InterPro" id="IPR042094">
    <property type="entry name" value="T2SS_GspF_sf"/>
</dbReference>
<comment type="subcellular location">
    <subcellularLocation>
        <location evidence="1">Cell membrane</location>
        <topology evidence="1">Multi-pass membrane protein</topology>
    </subcellularLocation>
</comment>
<keyword evidence="6 7" id="KW-0472">Membrane</keyword>
<feature type="domain" description="Type II secretion system protein GspF" evidence="8">
    <location>
        <begin position="240"/>
        <end position="361"/>
    </location>
</feature>
<evidence type="ECO:0000313" key="9">
    <source>
        <dbReference type="EMBL" id="HCO23300.1"/>
    </source>
</evidence>
<name>A0A3D3R6P8_9PLAN</name>
<feature type="transmembrane region" description="Helical" evidence="7">
    <location>
        <begin position="139"/>
        <end position="162"/>
    </location>
</feature>
<evidence type="ECO:0000256" key="2">
    <source>
        <dbReference type="ARBA" id="ARBA00005745"/>
    </source>
</evidence>
<dbReference type="GO" id="GO:0005886">
    <property type="term" value="C:plasma membrane"/>
    <property type="evidence" value="ECO:0007669"/>
    <property type="project" value="UniProtKB-SubCell"/>
</dbReference>
<evidence type="ECO:0000256" key="7">
    <source>
        <dbReference type="SAM" id="Phobius"/>
    </source>
</evidence>
<sequence length="370" mass="42199">MDKKSRFENLNRIYGNVRRSSSLGSILSFGRVSYSQQVALLRILAIAADKQLPLIDVLETFGKDIRGHWRHQIMRLVDLLRSGVPLAEALEKIPYVIPANAYFLVKAGAESGTLPSALSLAAEVCAEQRSERDYLRPGIGIYLLTVFLIMENVFIFICYWIIPKMKKIFYDFNMELPDLTMTIIHTSDLVVNYFLWILPGFLFLLIMYLRLRHTGYLENGWRPRFVSGRYYPRLLAPDVLRFLHVTTESGRPLLGAFETLSHTTKNPYLSARFNAILEDVHKGNDCWTSLHDYSLLTPSEVRLLQSAQRAGNLSWALKAIAKGIERRINYRLALIREYLEPAFILGVGCLVGIFVIGLFLPLVTIMHALS</sequence>
<dbReference type="Gene3D" id="1.20.81.30">
    <property type="entry name" value="Type II secretion system (T2SS), domain F"/>
    <property type="match status" value="2"/>
</dbReference>
<evidence type="ECO:0000256" key="6">
    <source>
        <dbReference type="ARBA" id="ARBA00023136"/>
    </source>
</evidence>
<keyword evidence="5 7" id="KW-1133">Transmembrane helix</keyword>
<comment type="similarity">
    <text evidence="2">Belongs to the GSP F family.</text>
</comment>
<feature type="transmembrane region" description="Helical" evidence="7">
    <location>
        <begin position="190"/>
        <end position="209"/>
    </location>
</feature>
<evidence type="ECO:0000256" key="1">
    <source>
        <dbReference type="ARBA" id="ARBA00004651"/>
    </source>
</evidence>
<evidence type="ECO:0000256" key="3">
    <source>
        <dbReference type="ARBA" id="ARBA00022475"/>
    </source>
</evidence>
<dbReference type="Proteomes" id="UP000263642">
    <property type="component" value="Unassembled WGS sequence"/>
</dbReference>
<evidence type="ECO:0000259" key="8">
    <source>
        <dbReference type="Pfam" id="PF00482"/>
    </source>
</evidence>
<dbReference type="PANTHER" id="PTHR30012:SF0">
    <property type="entry name" value="TYPE II SECRETION SYSTEM PROTEIN F-RELATED"/>
    <property type="match status" value="1"/>
</dbReference>
<evidence type="ECO:0000313" key="10">
    <source>
        <dbReference type="Proteomes" id="UP000263642"/>
    </source>
</evidence>
<dbReference type="PANTHER" id="PTHR30012">
    <property type="entry name" value="GENERAL SECRETION PATHWAY PROTEIN"/>
    <property type="match status" value="1"/>
</dbReference>
<protein>
    <recommendedName>
        <fullName evidence="8">Type II secretion system protein GspF domain-containing protein</fullName>
    </recommendedName>
</protein>
<dbReference type="EMBL" id="DQAY01000056">
    <property type="protein sequence ID" value="HCO23300.1"/>
    <property type="molecule type" value="Genomic_DNA"/>
</dbReference>